<dbReference type="EMBL" id="LR909222">
    <property type="protein sequence ID" value="CAD7254445.1"/>
    <property type="molecule type" value="Genomic_DNA"/>
</dbReference>
<sequence>MIAASGGTVVHLEETGLRELAYSIGKYASGVYYTIEFMASDGALIDKMELAMRRDERLLRYLTVHLDKYGVKYNQDKRDGKI</sequence>
<proteinExistence type="inferred from homology"/>
<dbReference type="Proteomes" id="UP000677054">
    <property type="component" value="Unassembled WGS sequence"/>
</dbReference>
<dbReference type="Gene3D" id="3.30.70.60">
    <property type="match status" value="1"/>
</dbReference>
<dbReference type="CDD" id="cd00473">
    <property type="entry name" value="bS6"/>
    <property type="match status" value="1"/>
</dbReference>
<evidence type="ECO:0000256" key="3">
    <source>
        <dbReference type="ARBA" id="ARBA00035365"/>
    </source>
</evidence>
<reference evidence="4" key="1">
    <citation type="submission" date="2020-11" db="EMBL/GenBank/DDBJ databases">
        <authorList>
            <person name="Tran Van P."/>
        </authorList>
    </citation>
    <scope>NUCLEOTIDE SEQUENCE</scope>
</reference>
<dbReference type="GO" id="GO:0005840">
    <property type="term" value="C:ribosome"/>
    <property type="evidence" value="ECO:0007669"/>
    <property type="project" value="InterPro"/>
</dbReference>
<evidence type="ECO:0000313" key="4">
    <source>
        <dbReference type="EMBL" id="CAD7254445.1"/>
    </source>
</evidence>
<dbReference type="NCBIfam" id="TIGR00166">
    <property type="entry name" value="S6"/>
    <property type="match status" value="1"/>
</dbReference>
<dbReference type="Pfam" id="PF01250">
    <property type="entry name" value="Ribosomal_S6"/>
    <property type="match status" value="1"/>
</dbReference>
<comment type="similarity">
    <text evidence="1">Belongs to the bacterial ribosomal protein bS6 family.</text>
</comment>
<dbReference type="GO" id="GO:0006412">
    <property type="term" value="P:translation"/>
    <property type="evidence" value="ECO:0007669"/>
    <property type="project" value="InterPro"/>
</dbReference>
<gene>
    <name evidence="4" type="ORF">DSTB1V02_LOCUS14191</name>
</gene>
<dbReference type="GO" id="GO:0003735">
    <property type="term" value="F:structural constituent of ribosome"/>
    <property type="evidence" value="ECO:0007669"/>
    <property type="project" value="InterPro"/>
</dbReference>
<organism evidence="4">
    <name type="scientific">Darwinula stevensoni</name>
    <dbReference type="NCBI Taxonomy" id="69355"/>
    <lineage>
        <taxon>Eukaryota</taxon>
        <taxon>Metazoa</taxon>
        <taxon>Ecdysozoa</taxon>
        <taxon>Arthropoda</taxon>
        <taxon>Crustacea</taxon>
        <taxon>Oligostraca</taxon>
        <taxon>Ostracoda</taxon>
        <taxon>Podocopa</taxon>
        <taxon>Podocopida</taxon>
        <taxon>Darwinulocopina</taxon>
        <taxon>Darwinuloidea</taxon>
        <taxon>Darwinulidae</taxon>
        <taxon>Darwinula</taxon>
    </lineage>
</organism>
<dbReference type="SUPFAM" id="SSF54995">
    <property type="entry name" value="Ribosomal protein S6"/>
    <property type="match status" value="1"/>
</dbReference>
<accession>A0A7R9AI38</accession>
<dbReference type="InterPro" id="IPR020814">
    <property type="entry name" value="Ribosomal_S6_plastid/chlpt"/>
</dbReference>
<dbReference type="InterPro" id="IPR014717">
    <property type="entry name" value="Transl_elong_EF1B/ribsomal_bS6"/>
</dbReference>
<evidence type="ECO:0000313" key="5">
    <source>
        <dbReference type="Proteomes" id="UP000677054"/>
    </source>
</evidence>
<evidence type="ECO:0000256" key="2">
    <source>
        <dbReference type="ARBA" id="ARBA00035170"/>
    </source>
</evidence>
<protein>
    <recommendedName>
        <fullName evidence="2">Small ribosomal subunit protein bS6m</fullName>
    </recommendedName>
    <alternativeName>
        <fullName evidence="3">28S ribosomal protein S6, mitochondrial</fullName>
    </alternativeName>
</protein>
<dbReference type="InterPro" id="IPR035980">
    <property type="entry name" value="Ribosomal_bS6_sf"/>
</dbReference>
<dbReference type="InterPro" id="IPR000529">
    <property type="entry name" value="Ribosomal_bS6"/>
</dbReference>
<dbReference type="GO" id="GO:0019843">
    <property type="term" value="F:rRNA binding"/>
    <property type="evidence" value="ECO:0007669"/>
    <property type="project" value="InterPro"/>
</dbReference>
<name>A0A7R9AI38_9CRUS</name>
<keyword evidence="5" id="KW-1185">Reference proteome</keyword>
<feature type="non-terminal residue" evidence="4">
    <location>
        <position position="82"/>
    </location>
</feature>
<dbReference type="OrthoDB" id="8300324at2759"/>
<dbReference type="AlphaFoldDB" id="A0A7R9AI38"/>
<dbReference type="EMBL" id="CAJPEV010009704">
    <property type="protein sequence ID" value="CAG0905774.1"/>
    <property type="molecule type" value="Genomic_DNA"/>
</dbReference>
<evidence type="ECO:0000256" key="1">
    <source>
        <dbReference type="ARBA" id="ARBA00009512"/>
    </source>
</evidence>